<dbReference type="PROSITE" id="PS50294">
    <property type="entry name" value="WD_REPEATS_REGION"/>
    <property type="match status" value="2"/>
</dbReference>
<evidence type="ECO:0000313" key="10">
    <source>
        <dbReference type="Proteomes" id="UP001497497"/>
    </source>
</evidence>
<reference evidence="9 10" key="1">
    <citation type="submission" date="2024-04" db="EMBL/GenBank/DDBJ databases">
        <authorList>
            <consortium name="Genoscope - CEA"/>
            <person name="William W."/>
        </authorList>
    </citation>
    <scope>NUCLEOTIDE SEQUENCE [LARGE SCALE GENOMIC DNA]</scope>
</reference>
<dbReference type="Gene3D" id="2.130.10.10">
    <property type="entry name" value="YVTN repeat-like/Quinoprotein amine dehydrogenase"/>
    <property type="match status" value="1"/>
</dbReference>
<evidence type="ECO:0000256" key="7">
    <source>
        <dbReference type="PROSITE-ProRule" id="PRU00221"/>
    </source>
</evidence>
<feature type="repeat" description="WD" evidence="7">
    <location>
        <begin position="207"/>
        <end position="234"/>
    </location>
</feature>
<feature type="repeat" description="WD" evidence="7">
    <location>
        <begin position="112"/>
        <end position="153"/>
    </location>
</feature>
<dbReference type="InterPro" id="IPR015943">
    <property type="entry name" value="WD40/YVTN_repeat-like_dom_sf"/>
</dbReference>
<feature type="repeat" description="WD" evidence="7">
    <location>
        <begin position="238"/>
        <end position="279"/>
    </location>
</feature>
<accession>A0AAV2I9P7</accession>
<dbReference type="Pfam" id="PF00400">
    <property type="entry name" value="WD40"/>
    <property type="match status" value="6"/>
</dbReference>
<comment type="subcellular location">
    <subcellularLocation>
        <location evidence="1">Cytoplasm</location>
    </subcellularLocation>
</comment>
<evidence type="ECO:0000256" key="3">
    <source>
        <dbReference type="ARBA" id="ARBA00022574"/>
    </source>
</evidence>
<comment type="function">
    <text evidence="5">Plays a role in angiogenesis and cell migration. In smooth muscle cell migration, may act through the RhoA pathway.</text>
</comment>
<comment type="caution">
    <text evidence="9">The sequence shown here is derived from an EMBL/GenBank/DDBJ whole genome shotgun (WGS) entry which is preliminary data.</text>
</comment>
<evidence type="ECO:0000256" key="8">
    <source>
        <dbReference type="SAM" id="MobiDB-lite"/>
    </source>
</evidence>
<evidence type="ECO:0000256" key="1">
    <source>
        <dbReference type="ARBA" id="ARBA00004496"/>
    </source>
</evidence>
<dbReference type="FunFam" id="2.130.10.10:FF:000074">
    <property type="entry name" value="Angio-associated migratory cell protein-like protein"/>
    <property type="match status" value="1"/>
</dbReference>
<evidence type="ECO:0000256" key="2">
    <source>
        <dbReference type="ARBA" id="ARBA00022490"/>
    </source>
</evidence>
<dbReference type="InterPro" id="IPR001680">
    <property type="entry name" value="WD40_rpt"/>
</dbReference>
<evidence type="ECO:0000256" key="6">
    <source>
        <dbReference type="ARBA" id="ARBA00072425"/>
    </source>
</evidence>
<keyword evidence="4" id="KW-0677">Repeat</keyword>
<protein>
    <recommendedName>
        <fullName evidence="6">Angio-associated migratory cell protein</fullName>
    </recommendedName>
</protein>
<feature type="compositionally biased region" description="Acidic residues" evidence="8">
    <location>
        <begin position="1"/>
        <end position="12"/>
    </location>
</feature>
<dbReference type="PROSITE" id="PS50082">
    <property type="entry name" value="WD_REPEATS_2"/>
    <property type="match status" value="4"/>
</dbReference>
<dbReference type="InterPro" id="IPR051179">
    <property type="entry name" value="WD_repeat_multifunction"/>
</dbReference>
<feature type="repeat" description="WD" evidence="7">
    <location>
        <begin position="368"/>
        <end position="403"/>
    </location>
</feature>
<organism evidence="9 10">
    <name type="scientific">Lymnaea stagnalis</name>
    <name type="common">Great pond snail</name>
    <name type="synonym">Helix stagnalis</name>
    <dbReference type="NCBI Taxonomy" id="6523"/>
    <lineage>
        <taxon>Eukaryota</taxon>
        <taxon>Metazoa</taxon>
        <taxon>Spiralia</taxon>
        <taxon>Lophotrochozoa</taxon>
        <taxon>Mollusca</taxon>
        <taxon>Gastropoda</taxon>
        <taxon>Heterobranchia</taxon>
        <taxon>Euthyneura</taxon>
        <taxon>Panpulmonata</taxon>
        <taxon>Hygrophila</taxon>
        <taxon>Lymnaeoidea</taxon>
        <taxon>Lymnaeidae</taxon>
        <taxon>Lymnaea</taxon>
    </lineage>
</organism>
<dbReference type="GO" id="GO:0005737">
    <property type="term" value="C:cytoplasm"/>
    <property type="evidence" value="ECO:0007669"/>
    <property type="project" value="UniProtKB-SubCell"/>
</dbReference>
<evidence type="ECO:0000256" key="4">
    <source>
        <dbReference type="ARBA" id="ARBA00022737"/>
    </source>
</evidence>
<feature type="region of interest" description="Disordered" evidence="8">
    <location>
        <begin position="1"/>
        <end position="65"/>
    </location>
</feature>
<evidence type="ECO:0000256" key="5">
    <source>
        <dbReference type="ARBA" id="ARBA00059273"/>
    </source>
</evidence>
<dbReference type="AlphaFoldDB" id="A0AAV2I9P7"/>
<name>A0AAV2I9P7_LYMST</name>
<dbReference type="CDD" id="cd00200">
    <property type="entry name" value="WD40"/>
    <property type="match status" value="1"/>
</dbReference>
<dbReference type="PANTHER" id="PTHR19857:SF8">
    <property type="entry name" value="ANGIO-ASSOCIATED MIGRATORY CELL PROTEIN"/>
    <property type="match status" value="1"/>
</dbReference>
<dbReference type="InterPro" id="IPR036322">
    <property type="entry name" value="WD40_repeat_dom_sf"/>
</dbReference>
<dbReference type="SUPFAM" id="SSF50978">
    <property type="entry name" value="WD40 repeat-like"/>
    <property type="match status" value="1"/>
</dbReference>
<dbReference type="Proteomes" id="UP001497497">
    <property type="component" value="Unassembled WGS sequence"/>
</dbReference>
<proteinExistence type="predicted"/>
<keyword evidence="2" id="KW-0963">Cytoplasm</keyword>
<gene>
    <name evidence="9" type="ORF">GSLYS_00017054001</name>
</gene>
<feature type="compositionally biased region" description="Acidic residues" evidence="8">
    <location>
        <begin position="32"/>
        <end position="55"/>
    </location>
</feature>
<sequence length="403" mass="43856">MADQNQEDDEFTLDPNEIVQVIELDDNIGNGDEGDDPDDEEEDDNDDEMDTEEEASAGPVQDDSQLTFLGHKDSSVICARISPTDPHIAVTGGQDDRALVWNTQEGSIYFQCTGHTDTVSSVGFSHDGTMVATADMKGLIKVWKVDSGKEIWSFDVTEVEWIQWHHAAPVLLAGTKEGQVWMWKVPSGDCKTFAGFGPGANCGRVLPDGKTACVGYEDGVIKIWDLKTEELLHTISGYEGHKASVYCIDHNSAGNLALSGSGDMTAKVINTATGKVLSTLKCKESGEEDDSVEAVGFSYTNDYAVTGTLGGGLEIWDLPTKSVRHTCEHPYGIVKVQWSKSSPTFYTSCLDGNLRQFDSRSGQVVRTWQGHRAAVLDFDLAGDESILVTASDDTTAKVFHLQR</sequence>
<keyword evidence="3 7" id="KW-0853">WD repeat</keyword>
<keyword evidence="10" id="KW-1185">Reference proteome</keyword>
<dbReference type="EMBL" id="CAXITT010000553">
    <property type="protein sequence ID" value="CAL1543520.1"/>
    <property type="molecule type" value="Genomic_DNA"/>
</dbReference>
<dbReference type="SMART" id="SM00320">
    <property type="entry name" value="WD40"/>
    <property type="match status" value="8"/>
</dbReference>
<evidence type="ECO:0000313" key="9">
    <source>
        <dbReference type="EMBL" id="CAL1543520.1"/>
    </source>
</evidence>
<dbReference type="PANTHER" id="PTHR19857">
    <property type="entry name" value="MITOCHONDRIAL DIVISION PROTEIN 1-RELATED"/>
    <property type="match status" value="1"/>
</dbReference>